<dbReference type="InterPro" id="IPR006846">
    <property type="entry name" value="Ribosomal_eS30"/>
</dbReference>
<feature type="compositionally biased region" description="Low complexity" evidence="3">
    <location>
        <begin position="30"/>
        <end position="52"/>
    </location>
</feature>
<protein>
    <submittedName>
        <fullName evidence="4">Uncharacterized protein</fullName>
    </submittedName>
</protein>
<dbReference type="Pfam" id="PF04758">
    <property type="entry name" value="Ribosomal_S30"/>
    <property type="match status" value="1"/>
</dbReference>
<keyword evidence="5" id="KW-1185">Reference proteome</keyword>
<comment type="caution">
    <text evidence="4">The sequence shown here is derived from an EMBL/GenBank/DDBJ whole genome shotgun (WGS) entry which is preliminary data.</text>
</comment>
<dbReference type="PANTHER" id="PTHR12650">
    <property type="entry name" value="40S RIBOSOMAL PROTEIN S30/UBIQUITIN-LIKE PROTEIN FUBI"/>
    <property type="match status" value="1"/>
</dbReference>
<proteinExistence type="predicted"/>
<evidence type="ECO:0000256" key="1">
    <source>
        <dbReference type="ARBA" id="ARBA00022980"/>
    </source>
</evidence>
<dbReference type="GO" id="GO:0003735">
    <property type="term" value="F:structural constituent of ribosome"/>
    <property type="evidence" value="ECO:0007669"/>
    <property type="project" value="InterPro"/>
</dbReference>
<evidence type="ECO:0000313" key="5">
    <source>
        <dbReference type="Proteomes" id="UP000323000"/>
    </source>
</evidence>
<name>A0A5C7HV48_9ROSI</name>
<dbReference type="GO" id="GO:0022627">
    <property type="term" value="C:cytosolic small ribosomal subunit"/>
    <property type="evidence" value="ECO:0007669"/>
    <property type="project" value="TreeGrafter"/>
</dbReference>
<gene>
    <name evidence="4" type="ORF">EZV62_015232</name>
</gene>
<keyword evidence="1" id="KW-0689">Ribosomal protein</keyword>
<accession>A0A5C7HV48</accession>
<feature type="region of interest" description="Disordered" evidence="3">
    <location>
        <begin position="94"/>
        <end position="120"/>
    </location>
</feature>
<dbReference type="PANTHER" id="PTHR12650:SF36">
    <property type="entry name" value="40S RIBOSOMAL PROTEIN S30"/>
    <property type="match status" value="1"/>
</dbReference>
<keyword evidence="2" id="KW-0687">Ribonucleoprotein</keyword>
<dbReference type="OrthoDB" id="3446at2759"/>
<evidence type="ECO:0000256" key="2">
    <source>
        <dbReference type="ARBA" id="ARBA00023274"/>
    </source>
</evidence>
<dbReference type="Proteomes" id="UP000323000">
    <property type="component" value="Chromosome 6"/>
</dbReference>
<feature type="compositionally biased region" description="Basic residues" evidence="3">
    <location>
        <begin position="106"/>
        <end position="120"/>
    </location>
</feature>
<evidence type="ECO:0000313" key="4">
    <source>
        <dbReference type="EMBL" id="TXG60659.1"/>
    </source>
</evidence>
<evidence type="ECO:0000256" key="3">
    <source>
        <dbReference type="SAM" id="MobiDB-lite"/>
    </source>
</evidence>
<feature type="compositionally biased region" description="Polar residues" evidence="3">
    <location>
        <begin position="1"/>
        <end position="12"/>
    </location>
</feature>
<reference evidence="5" key="1">
    <citation type="journal article" date="2019" name="Gigascience">
        <title>De novo genome assembly of the endangered Acer yangbiense, a plant species with extremely small populations endemic to Yunnan Province, China.</title>
        <authorList>
            <person name="Yang J."/>
            <person name="Wariss H.M."/>
            <person name="Tao L."/>
            <person name="Zhang R."/>
            <person name="Yun Q."/>
            <person name="Hollingsworth P."/>
            <person name="Dao Z."/>
            <person name="Luo G."/>
            <person name="Guo H."/>
            <person name="Ma Y."/>
            <person name="Sun W."/>
        </authorList>
    </citation>
    <scope>NUCLEOTIDE SEQUENCE [LARGE SCALE GENOMIC DNA]</scope>
    <source>
        <strain evidence="5">cv. Malutang</strain>
    </source>
</reference>
<organism evidence="4 5">
    <name type="scientific">Acer yangbiense</name>
    <dbReference type="NCBI Taxonomy" id="1000413"/>
    <lineage>
        <taxon>Eukaryota</taxon>
        <taxon>Viridiplantae</taxon>
        <taxon>Streptophyta</taxon>
        <taxon>Embryophyta</taxon>
        <taxon>Tracheophyta</taxon>
        <taxon>Spermatophyta</taxon>
        <taxon>Magnoliopsida</taxon>
        <taxon>eudicotyledons</taxon>
        <taxon>Gunneridae</taxon>
        <taxon>Pentapetalae</taxon>
        <taxon>rosids</taxon>
        <taxon>malvids</taxon>
        <taxon>Sapindales</taxon>
        <taxon>Sapindaceae</taxon>
        <taxon>Hippocastanoideae</taxon>
        <taxon>Acereae</taxon>
        <taxon>Acer</taxon>
    </lineage>
</organism>
<dbReference type="AlphaFoldDB" id="A0A5C7HV48"/>
<feature type="region of interest" description="Disordered" evidence="3">
    <location>
        <begin position="1"/>
        <end position="54"/>
    </location>
</feature>
<dbReference type="EMBL" id="VAHF01000006">
    <property type="protein sequence ID" value="TXG60659.1"/>
    <property type="molecule type" value="Genomic_DNA"/>
</dbReference>
<sequence length="196" mass="21457">MADVSLQPNNIVGCSPKPDPQLSIIEQGKSTSPSQSQASSTVINPSSSSSSSVYPTNAHKIIAEMVGTYVIIAGMLDDHEPDIQPRHNRCCSRMGLGKVRGQTPKVAKKDKKKKPRGHAHKRMQYNRRFITAVVDFGKKRGPNSSEKERKEEKQLQFTFAVASLFSPSTRLPVVAAVAEATPLRFDLAFVCSLSSF</sequence>
<dbReference type="GO" id="GO:0006412">
    <property type="term" value="P:translation"/>
    <property type="evidence" value="ECO:0007669"/>
    <property type="project" value="InterPro"/>
</dbReference>